<feature type="domain" description="Metallo-beta-lactamase" evidence="1">
    <location>
        <begin position="37"/>
        <end position="206"/>
    </location>
</feature>
<name>A0ABP8X4V8_9ACTN</name>
<gene>
    <name evidence="2" type="ORF">GCM10023349_17190</name>
</gene>
<dbReference type="SMART" id="SM00849">
    <property type="entry name" value="Lactamase_B"/>
    <property type="match status" value="1"/>
</dbReference>
<protein>
    <submittedName>
        <fullName evidence="2">MBL fold metallo-hydrolase</fullName>
    </submittedName>
</protein>
<keyword evidence="3" id="KW-1185">Reference proteome</keyword>
<dbReference type="Pfam" id="PF13483">
    <property type="entry name" value="Lactamase_B_3"/>
    <property type="match status" value="1"/>
</dbReference>
<dbReference type="Gene3D" id="3.60.15.10">
    <property type="entry name" value="Ribonuclease Z/Hydroxyacylglutathione hydrolase-like"/>
    <property type="match status" value="1"/>
</dbReference>
<proteinExistence type="predicted"/>
<dbReference type="Proteomes" id="UP001499974">
    <property type="component" value="Unassembled WGS sequence"/>
</dbReference>
<sequence length="242" mass="25765">MQGGTGRGVGGDGRAQPHVVEMAHGGIVGIMRITKFGHACVRIEHDGTTVVLDPGMFTDAEAVDGADAVLITHEHPDHYLPDNLLAADAPVFTIEAVAAKIREDTPSLAERITVVAPGEAFDVGGLPVTAVGEMHAVIHPELTRLFNSGYVLTAGDAKIYHPGDSLTEPGEEIDVLLLPSSAPWLKASEAIDFARAVKAPRNLAIHDRVYSDAGHGILEMQMNQFLPKAGQEYLRRADGEDL</sequence>
<organism evidence="2 3">
    <name type="scientific">Nocardioides conyzicola</name>
    <dbReference type="NCBI Taxonomy" id="1651781"/>
    <lineage>
        <taxon>Bacteria</taxon>
        <taxon>Bacillati</taxon>
        <taxon>Actinomycetota</taxon>
        <taxon>Actinomycetes</taxon>
        <taxon>Propionibacteriales</taxon>
        <taxon>Nocardioidaceae</taxon>
        <taxon>Nocardioides</taxon>
    </lineage>
</organism>
<dbReference type="SUPFAM" id="SSF56281">
    <property type="entry name" value="Metallo-hydrolase/oxidoreductase"/>
    <property type="match status" value="1"/>
</dbReference>
<accession>A0ABP8X4V8</accession>
<dbReference type="InterPro" id="IPR036866">
    <property type="entry name" value="RibonucZ/Hydroxyglut_hydro"/>
</dbReference>
<evidence type="ECO:0000259" key="1">
    <source>
        <dbReference type="SMART" id="SM00849"/>
    </source>
</evidence>
<evidence type="ECO:0000313" key="3">
    <source>
        <dbReference type="Proteomes" id="UP001499974"/>
    </source>
</evidence>
<dbReference type="PANTHER" id="PTHR43546">
    <property type="entry name" value="UPF0173 METAL-DEPENDENT HYDROLASE MJ1163-RELATED"/>
    <property type="match status" value="1"/>
</dbReference>
<reference evidence="3" key="1">
    <citation type="journal article" date="2019" name="Int. J. Syst. Evol. Microbiol.">
        <title>The Global Catalogue of Microorganisms (GCM) 10K type strain sequencing project: providing services to taxonomists for standard genome sequencing and annotation.</title>
        <authorList>
            <consortium name="The Broad Institute Genomics Platform"/>
            <consortium name="The Broad Institute Genome Sequencing Center for Infectious Disease"/>
            <person name="Wu L."/>
            <person name="Ma J."/>
        </authorList>
    </citation>
    <scope>NUCLEOTIDE SEQUENCE [LARGE SCALE GENOMIC DNA]</scope>
    <source>
        <strain evidence="3">JCM 18531</strain>
    </source>
</reference>
<dbReference type="InterPro" id="IPR050114">
    <property type="entry name" value="UPF0173_UPF0282_UlaG_hydrolase"/>
</dbReference>
<dbReference type="PANTHER" id="PTHR43546:SF3">
    <property type="entry name" value="UPF0173 METAL-DEPENDENT HYDROLASE MJ1163"/>
    <property type="match status" value="1"/>
</dbReference>
<dbReference type="InterPro" id="IPR001279">
    <property type="entry name" value="Metallo-B-lactamas"/>
</dbReference>
<comment type="caution">
    <text evidence="2">The sequence shown here is derived from an EMBL/GenBank/DDBJ whole genome shotgun (WGS) entry which is preliminary data.</text>
</comment>
<dbReference type="EMBL" id="BAABKM010000002">
    <property type="protein sequence ID" value="GAA4700844.1"/>
    <property type="molecule type" value="Genomic_DNA"/>
</dbReference>
<evidence type="ECO:0000313" key="2">
    <source>
        <dbReference type="EMBL" id="GAA4700844.1"/>
    </source>
</evidence>